<evidence type="ECO:0000313" key="10">
    <source>
        <dbReference type="Proteomes" id="UP000019132"/>
    </source>
</evidence>
<dbReference type="InterPro" id="IPR006806">
    <property type="entry name" value="NDUFA5"/>
</dbReference>
<dbReference type="PANTHER" id="PTHR12653">
    <property type="entry name" value="NADH-UBIQUINONE OXIDOREDUCTASE 13 KD-B SUBUNIT"/>
    <property type="match status" value="1"/>
</dbReference>
<keyword evidence="4" id="KW-0679">Respiratory chain</keyword>
<dbReference type="AlphaFoldDB" id="K3WST9"/>
<keyword evidence="7" id="KW-0496">Mitochondrion</keyword>
<keyword evidence="6" id="KW-0249">Electron transport</keyword>
<dbReference type="OMA" id="ENQWKWP"/>
<evidence type="ECO:0000256" key="3">
    <source>
        <dbReference type="ARBA" id="ARBA00022448"/>
    </source>
</evidence>
<accession>K3WST9</accession>
<dbReference type="GO" id="GO:0022904">
    <property type="term" value="P:respiratory electron transport chain"/>
    <property type="evidence" value="ECO:0007669"/>
    <property type="project" value="InterPro"/>
</dbReference>
<dbReference type="HOGENOM" id="CLU_099943_1_1_1"/>
<proteinExistence type="inferred from homology"/>
<reference evidence="10" key="2">
    <citation type="submission" date="2010-04" db="EMBL/GenBank/DDBJ databases">
        <authorList>
            <person name="Buell R."/>
            <person name="Hamilton J."/>
            <person name="Hostetler J."/>
        </authorList>
    </citation>
    <scope>NUCLEOTIDE SEQUENCE [LARGE SCALE GENOMIC DNA]</scope>
    <source>
        <strain evidence="10">DAOM:BR144</strain>
    </source>
</reference>
<evidence type="ECO:0000256" key="4">
    <source>
        <dbReference type="ARBA" id="ARBA00022660"/>
    </source>
</evidence>
<protein>
    <recommendedName>
        <fullName evidence="11">NADH dehydrogenase [ubiquinone] 1 alpha subcomplex subunit 5</fullName>
    </recommendedName>
</protein>
<evidence type="ECO:0000256" key="6">
    <source>
        <dbReference type="ARBA" id="ARBA00022982"/>
    </source>
</evidence>
<keyword evidence="10" id="KW-1185">Reference proteome</keyword>
<organism evidence="9 10">
    <name type="scientific">Globisporangium ultimum (strain ATCC 200006 / CBS 805.95 / DAOM BR144)</name>
    <name type="common">Pythium ultimum</name>
    <dbReference type="NCBI Taxonomy" id="431595"/>
    <lineage>
        <taxon>Eukaryota</taxon>
        <taxon>Sar</taxon>
        <taxon>Stramenopiles</taxon>
        <taxon>Oomycota</taxon>
        <taxon>Peronosporomycetes</taxon>
        <taxon>Pythiales</taxon>
        <taxon>Pythiaceae</taxon>
        <taxon>Globisporangium</taxon>
    </lineage>
</organism>
<keyword evidence="8" id="KW-0472">Membrane</keyword>
<evidence type="ECO:0000256" key="2">
    <source>
        <dbReference type="ARBA" id="ARBA00010261"/>
    </source>
</evidence>
<dbReference type="Pfam" id="PF04716">
    <property type="entry name" value="ETC_C1_NDUFA5"/>
    <property type="match status" value="1"/>
</dbReference>
<evidence type="ECO:0008006" key="11">
    <source>
        <dbReference type="Google" id="ProtNLM"/>
    </source>
</evidence>
<dbReference type="PANTHER" id="PTHR12653:SF0">
    <property type="entry name" value="NADH DEHYDROGENASE [UBIQUINONE] 1 ALPHA SUBCOMPLEX SUBUNIT 5"/>
    <property type="match status" value="1"/>
</dbReference>
<evidence type="ECO:0000313" key="9">
    <source>
        <dbReference type="EnsemblProtists" id="PYU1_T008033"/>
    </source>
</evidence>
<dbReference type="EnsemblProtists" id="PYU1_T008033">
    <property type="protein sequence ID" value="PYU1_T008033"/>
    <property type="gene ID" value="PYU1_G008017"/>
</dbReference>
<dbReference type="VEuPathDB" id="FungiDB:PYU1_G008017"/>
<evidence type="ECO:0000256" key="8">
    <source>
        <dbReference type="ARBA" id="ARBA00023136"/>
    </source>
</evidence>
<sequence length="113" mass="13090">MWATRVLRMAAKKTTTGIVGLPVNPNARQDLIKIYQKTLQEIKVLPENTVYRDSVERITNYRLKVTLENEDEHVIEKEINMGQLEELIEQAEDELSVIPVYLENKLWEPPVSA</sequence>
<dbReference type="STRING" id="431595.K3WST9"/>
<reference evidence="10" key="1">
    <citation type="journal article" date="2010" name="Genome Biol.">
        <title>Genome sequence of the necrotrophic plant pathogen Pythium ultimum reveals original pathogenicity mechanisms and effector repertoire.</title>
        <authorList>
            <person name="Levesque C.A."/>
            <person name="Brouwer H."/>
            <person name="Cano L."/>
            <person name="Hamilton J.P."/>
            <person name="Holt C."/>
            <person name="Huitema E."/>
            <person name="Raffaele S."/>
            <person name="Robideau G.P."/>
            <person name="Thines M."/>
            <person name="Win J."/>
            <person name="Zerillo M.M."/>
            <person name="Beakes G.W."/>
            <person name="Boore J.L."/>
            <person name="Busam D."/>
            <person name="Dumas B."/>
            <person name="Ferriera S."/>
            <person name="Fuerstenberg S.I."/>
            <person name="Gachon C.M."/>
            <person name="Gaulin E."/>
            <person name="Govers F."/>
            <person name="Grenville-Briggs L."/>
            <person name="Horner N."/>
            <person name="Hostetler J."/>
            <person name="Jiang R.H."/>
            <person name="Johnson J."/>
            <person name="Krajaejun T."/>
            <person name="Lin H."/>
            <person name="Meijer H.J."/>
            <person name="Moore B."/>
            <person name="Morris P."/>
            <person name="Phuntmart V."/>
            <person name="Puiu D."/>
            <person name="Shetty J."/>
            <person name="Stajich J.E."/>
            <person name="Tripathy S."/>
            <person name="Wawra S."/>
            <person name="van West P."/>
            <person name="Whitty B.R."/>
            <person name="Coutinho P.M."/>
            <person name="Henrissat B."/>
            <person name="Martin F."/>
            <person name="Thomas P.D."/>
            <person name="Tyler B.M."/>
            <person name="De Vries R.P."/>
            <person name="Kamoun S."/>
            <person name="Yandell M."/>
            <person name="Tisserat N."/>
            <person name="Buell C.R."/>
        </authorList>
    </citation>
    <scope>NUCLEOTIDE SEQUENCE</scope>
    <source>
        <strain evidence="10">DAOM:BR144</strain>
    </source>
</reference>
<reference evidence="9" key="3">
    <citation type="submission" date="2015-02" db="UniProtKB">
        <authorList>
            <consortium name="EnsemblProtists"/>
        </authorList>
    </citation>
    <scope>IDENTIFICATION</scope>
    <source>
        <strain evidence="9">DAOM BR144</strain>
    </source>
</reference>
<dbReference type="GO" id="GO:0005743">
    <property type="term" value="C:mitochondrial inner membrane"/>
    <property type="evidence" value="ECO:0007669"/>
    <property type="project" value="UniProtKB-SubCell"/>
</dbReference>
<dbReference type="EMBL" id="GL376617">
    <property type="status" value="NOT_ANNOTATED_CDS"/>
    <property type="molecule type" value="Genomic_DNA"/>
</dbReference>
<name>K3WST9_GLOUD</name>
<evidence type="ECO:0000256" key="1">
    <source>
        <dbReference type="ARBA" id="ARBA00004443"/>
    </source>
</evidence>
<comment type="subcellular location">
    <subcellularLocation>
        <location evidence="1">Mitochondrion inner membrane</location>
        <topology evidence="1">Peripheral membrane protein</topology>
        <orientation evidence="1">Matrix side</orientation>
    </subcellularLocation>
</comment>
<keyword evidence="5" id="KW-0999">Mitochondrion inner membrane</keyword>
<dbReference type="eggNOG" id="KOG3365">
    <property type="taxonomic scope" value="Eukaryota"/>
</dbReference>
<dbReference type="InParanoid" id="K3WST9"/>
<dbReference type="Proteomes" id="UP000019132">
    <property type="component" value="Unassembled WGS sequence"/>
</dbReference>
<evidence type="ECO:0000256" key="7">
    <source>
        <dbReference type="ARBA" id="ARBA00023128"/>
    </source>
</evidence>
<keyword evidence="3" id="KW-0813">Transport</keyword>
<comment type="similarity">
    <text evidence="2">Belongs to the complex I NDUFA5 subunit family.</text>
</comment>
<evidence type="ECO:0000256" key="5">
    <source>
        <dbReference type="ARBA" id="ARBA00022792"/>
    </source>
</evidence>